<evidence type="ECO:0000256" key="13">
    <source>
        <dbReference type="ARBA" id="ARBA00023136"/>
    </source>
</evidence>
<proteinExistence type="inferred from homology"/>
<evidence type="ECO:0000256" key="10">
    <source>
        <dbReference type="ARBA" id="ARBA00022859"/>
    </source>
</evidence>
<evidence type="ECO:0000256" key="2">
    <source>
        <dbReference type="ARBA" id="ARBA00004479"/>
    </source>
</evidence>
<dbReference type="InterPro" id="IPR003591">
    <property type="entry name" value="Leu-rich_rpt_typical-subtyp"/>
</dbReference>
<dbReference type="SMART" id="SM00369">
    <property type="entry name" value="LRR_TYP"/>
    <property type="match status" value="8"/>
</dbReference>
<evidence type="ECO:0000256" key="9">
    <source>
        <dbReference type="ARBA" id="ARBA00022824"/>
    </source>
</evidence>
<dbReference type="OrthoDB" id="239053at2759"/>
<dbReference type="InterPro" id="IPR032675">
    <property type="entry name" value="LRR_dom_sf"/>
</dbReference>
<reference evidence="24 25" key="1">
    <citation type="submission" date="2018-07" db="EMBL/GenBank/DDBJ databases">
        <title>A high quality draft genome assembly of the barn swallow (H. rustica rustica).</title>
        <authorList>
            <person name="Formenti G."/>
            <person name="Chiara M."/>
            <person name="Poveda L."/>
            <person name="Francoijs K.-J."/>
            <person name="Bonisoli-Alquati A."/>
            <person name="Canova L."/>
            <person name="Gianfranceschi L."/>
            <person name="Horner D.S."/>
            <person name="Saino N."/>
        </authorList>
    </citation>
    <scope>NUCLEOTIDE SEQUENCE [LARGE SCALE GENOMIC DNA]</scope>
    <source>
        <strain evidence="24">Chelidonia</strain>
        <tissue evidence="24">Blood</tissue>
    </source>
</reference>
<keyword evidence="25" id="KW-1185">Reference proteome</keyword>
<feature type="domain" description="MRH" evidence="23">
    <location>
        <begin position="360"/>
        <end position="487"/>
    </location>
</feature>
<keyword evidence="7" id="KW-0732">Signal</keyword>
<dbReference type="SUPFAM" id="SSF52058">
    <property type="entry name" value="L domain-like"/>
    <property type="match status" value="1"/>
</dbReference>
<dbReference type="InterPro" id="IPR012913">
    <property type="entry name" value="OS9-like_dom"/>
</dbReference>
<dbReference type="GO" id="GO:0042497">
    <property type="term" value="F:triacyl lipopeptide binding"/>
    <property type="evidence" value="ECO:0007669"/>
    <property type="project" value="TreeGrafter"/>
</dbReference>
<dbReference type="SUPFAM" id="SSF52200">
    <property type="entry name" value="Toll/Interleukin receptor TIR domain"/>
    <property type="match status" value="1"/>
</dbReference>
<dbReference type="EMBL" id="QRBI01000119">
    <property type="protein sequence ID" value="RMC08029.1"/>
    <property type="molecule type" value="Genomic_DNA"/>
</dbReference>
<evidence type="ECO:0000256" key="14">
    <source>
        <dbReference type="ARBA" id="ARBA00023157"/>
    </source>
</evidence>
<evidence type="ECO:0000256" key="17">
    <source>
        <dbReference type="ARBA" id="ARBA00023198"/>
    </source>
</evidence>
<comment type="similarity">
    <text evidence="3">Belongs to the Toll-like receptor family.</text>
</comment>
<evidence type="ECO:0000256" key="20">
    <source>
        <dbReference type="ARBA" id="ARBA00041661"/>
    </source>
</evidence>
<dbReference type="InterPro" id="IPR044865">
    <property type="entry name" value="MRH_dom"/>
</dbReference>
<dbReference type="Gene3D" id="2.70.130.10">
    <property type="entry name" value="Mannose-6-phosphate receptor binding domain"/>
    <property type="match status" value="2"/>
</dbReference>
<sequence length="1328" mass="149697">MRGCGLRPPSPAPAPRRGCGPRPPCPAPALLCGLLAAVAAVAEGGRALPQLSDDIPFRVNWPGTELSLPNTGVLYKEDNYIIMTTVDKEKYKCLLPLIASGNEEEEKDYKGPTPGELLEPLFKQSSCSYRIESYWTYEVCHGKHIRQYHEEKETGQGLVLQVMSLADPVWVNTRTGLDVAEALGSHRGSGFNLIPTKNIEGQMTPYYPVELGNGTPCSLRQNLPRSSTVMYICHPEAKNEILSVAEVTTCEYEVVILTPLLCNHPKYRFRASPVNDIFCQSLPGSPLKPHNLEQLEKQQEMLKMPFRRVKEEEMPSTKEEKFSSIHKPVAVGSHQLLTVGTTHISKLTDEQLIKEFLSGSYCFHGGVGWWKYEFCYGKYVHQYHEDKESGKTSVVVGTWSKEEHIEWSRKNAARTFYLREDGTQTVRMVSHFYGNGDVCDLTDKPRQVTVKLKMKILPGCLHFYLIPFLLSRAHGFLTRRTPPAFLVYNYSYSNLSSVSEAQAPKTARALNFSHNVIEKITKTDLEGFDWLEVLDFSYNQIRAVEPGVFQSLLNLVSVDLSSNDEKLFLSDIPPHLKISPAGKAPRSLQLSRNSGKSSGAALETSAPAKELSRSRVPSLLQILSPRLRRSTGNLFRRGERNTTALPTARPSEPTLCGTPINGTLDLSHSNLSQDELMLKLDDHLCQAQLGRILELDISHNNVEMDLLSLFSLFFPMENTLSIDASFNKLTINILDAEFLCKFPSHQLLFLNISNNPINSLDTLCLPSSIKEIDLSFTNISQIPPNFARKLFNLEKMYVQGNHLIYTAFSEIRNMLPMCVPPPGTVHINAISFVRNEAGTPIESLPEKVKHLGMSNCSIVELPEWFADTVQELLFLDLSSNHISVLPNFPPSLQHLDISNNNIKVISPTLKSLYNLTIFRIQSNKIMDIHTEYFPSALKICDLSKNKVKVLSLTSALEKLEHLNISGNLITRLEPAGHLPALTSLDSSHNLIPELPDGFGESLPGLKYFNLSGNKISFLQRGSLPASLVELDISDNAITTIVEATFSPLTSLRVLTVQGEHFFCTCDLYWFVNVYIHEPQLEIKGRGAVRCSFPPERRGSLVGSSRLTLLHCSLGVQLAVTAGAAGLAVLALTALCWRLDGPWYIRMGWYWCMAKRKQYEKRPENKLFDAFISYSEHDADWTKENLLEKLENDGFRICYHERDFKPGHPVLGNIFYCIENSHKVLFVLSPSFVNSCWCQYELYFAEHRVLNENVDSLIMIVLEDLPPHSVPQKFSKLRKLLRRKTYLKWSPEEQKQKMFWHQLKAVLKTTNEPLVRVENGSALEMQELE</sequence>
<name>A0A3M0K422_HIRRU</name>
<dbReference type="PROSITE" id="PS51450">
    <property type="entry name" value="LRR"/>
    <property type="match status" value="3"/>
</dbReference>
<feature type="region of interest" description="Disordered" evidence="21">
    <location>
        <begin position="1"/>
        <end position="20"/>
    </location>
</feature>
<dbReference type="GO" id="GO:0006954">
    <property type="term" value="P:inflammatory response"/>
    <property type="evidence" value="ECO:0007669"/>
    <property type="project" value="UniProtKB-KW"/>
</dbReference>
<keyword evidence="11" id="KW-1133">Transmembrane helix</keyword>
<dbReference type="GO" id="GO:0005886">
    <property type="term" value="C:plasma membrane"/>
    <property type="evidence" value="ECO:0007669"/>
    <property type="project" value="TreeGrafter"/>
</dbReference>
<organism evidence="24 25">
    <name type="scientific">Hirundo rustica rustica</name>
    <dbReference type="NCBI Taxonomy" id="333673"/>
    <lineage>
        <taxon>Eukaryota</taxon>
        <taxon>Metazoa</taxon>
        <taxon>Chordata</taxon>
        <taxon>Craniata</taxon>
        <taxon>Vertebrata</taxon>
        <taxon>Euteleostomi</taxon>
        <taxon>Archelosauria</taxon>
        <taxon>Archosauria</taxon>
        <taxon>Dinosauria</taxon>
        <taxon>Saurischia</taxon>
        <taxon>Theropoda</taxon>
        <taxon>Coelurosauria</taxon>
        <taxon>Aves</taxon>
        <taxon>Neognathae</taxon>
        <taxon>Neoaves</taxon>
        <taxon>Telluraves</taxon>
        <taxon>Australaves</taxon>
        <taxon>Passeriformes</taxon>
        <taxon>Sylvioidea</taxon>
        <taxon>Hirundinidae</taxon>
        <taxon>Hirundo</taxon>
    </lineage>
</organism>
<feature type="domain" description="MRH" evidence="23">
    <location>
        <begin position="125"/>
        <end position="264"/>
    </location>
</feature>
<dbReference type="PRINTS" id="PR01537">
    <property type="entry name" value="INTRLKN1R1F"/>
</dbReference>
<evidence type="ECO:0000256" key="21">
    <source>
        <dbReference type="SAM" id="MobiDB-lite"/>
    </source>
</evidence>
<comment type="subcellular location">
    <subcellularLocation>
        <location evidence="1">Endoplasmic reticulum lumen</location>
    </subcellularLocation>
    <subcellularLocation>
        <location evidence="2">Membrane</location>
        <topology evidence="2">Single-pass type I membrane protein</topology>
    </subcellularLocation>
</comment>
<evidence type="ECO:0000256" key="19">
    <source>
        <dbReference type="ARBA" id="ARBA00041108"/>
    </source>
</evidence>
<dbReference type="Pfam" id="PF13855">
    <property type="entry name" value="LRR_8"/>
    <property type="match status" value="1"/>
</dbReference>
<evidence type="ECO:0000256" key="4">
    <source>
        <dbReference type="ARBA" id="ARBA00022588"/>
    </source>
</evidence>
<evidence type="ECO:0000256" key="12">
    <source>
        <dbReference type="ARBA" id="ARBA00023027"/>
    </source>
</evidence>
<evidence type="ECO:0000256" key="1">
    <source>
        <dbReference type="ARBA" id="ARBA00004319"/>
    </source>
</evidence>
<keyword evidence="9" id="KW-0256">Endoplasmic reticulum</keyword>
<comment type="function">
    <text evidence="18">Probable lectin that binds selectively to improperly folded lumenal proteins. May function in endoplasmic reticulum quality control and endoplasmic reticulum-associated degradation (ERAD) of both non-glycosylated proteins and glycoproteins.</text>
</comment>
<gene>
    <name evidence="24" type="ORF">DUI87_15501</name>
</gene>
<keyword evidence="12" id="KW-0520">NAD</keyword>
<dbReference type="FunFam" id="2.70.130.10:FF:000001">
    <property type="entry name" value="Endoplasmic reticulum lectin 1"/>
    <property type="match status" value="1"/>
</dbReference>
<keyword evidence="14" id="KW-1015">Disulfide bond</keyword>
<dbReference type="SUPFAM" id="SSF50911">
    <property type="entry name" value="Mannose 6-phosphate receptor domain"/>
    <property type="match status" value="1"/>
</dbReference>
<protein>
    <recommendedName>
        <fullName evidence="19">Endoplasmic reticulum lectin 1</fullName>
    </recommendedName>
    <alternativeName>
        <fullName evidence="20">ER lectin</fullName>
    </alternativeName>
</protein>
<dbReference type="InterPro" id="IPR001611">
    <property type="entry name" value="Leu-rich_rpt"/>
</dbReference>
<dbReference type="PANTHER" id="PTHR24365:SF17">
    <property type="entry name" value="TOLL-LIKE RECEPTOR 2"/>
    <property type="match status" value="1"/>
</dbReference>
<feature type="compositionally biased region" description="Polar residues" evidence="21">
    <location>
        <begin position="588"/>
        <end position="597"/>
    </location>
</feature>
<dbReference type="PANTHER" id="PTHR24365">
    <property type="entry name" value="TOLL-LIKE RECEPTOR"/>
    <property type="match status" value="1"/>
</dbReference>
<evidence type="ECO:0000313" key="24">
    <source>
        <dbReference type="EMBL" id="RMC08029.1"/>
    </source>
</evidence>
<dbReference type="SMART" id="SM00364">
    <property type="entry name" value="LRR_BAC"/>
    <property type="match status" value="6"/>
</dbReference>
<evidence type="ECO:0000256" key="5">
    <source>
        <dbReference type="ARBA" id="ARBA00022614"/>
    </source>
</evidence>
<dbReference type="STRING" id="333673.A0A3M0K422"/>
<dbReference type="InterPro" id="IPR025875">
    <property type="entry name" value="Leu-rich_rpt_4"/>
</dbReference>
<feature type="domain" description="TIR" evidence="22">
    <location>
        <begin position="1165"/>
        <end position="1306"/>
    </location>
</feature>
<dbReference type="Gene3D" id="3.80.10.10">
    <property type="entry name" value="Ribonuclease Inhibitor"/>
    <property type="match status" value="4"/>
</dbReference>
<dbReference type="GO" id="GO:0045087">
    <property type="term" value="P:innate immune response"/>
    <property type="evidence" value="ECO:0007669"/>
    <property type="project" value="UniProtKB-KW"/>
</dbReference>
<keyword evidence="13" id="KW-0472">Membrane</keyword>
<dbReference type="FunFam" id="3.40.50.10140:FF:000001">
    <property type="entry name" value="Toll-like receptor 2"/>
    <property type="match status" value="1"/>
</dbReference>
<evidence type="ECO:0000256" key="7">
    <source>
        <dbReference type="ARBA" id="ARBA00022729"/>
    </source>
</evidence>
<evidence type="ECO:0000259" key="23">
    <source>
        <dbReference type="PROSITE" id="PS51914"/>
    </source>
</evidence>
<evidence type="ECO:0000259" key="22">
    <source>
        <dbReference type="PROSITE" id="PS50104"/>
    </source>
</evidence>
<keyword evidence="5" id="KW-0433">Leucine-rich repeat</keyword>
<dbReference type="PROSITE" id="PS50104">
    <property type="entry name" value="TIR"/>
    <property type="match status" value="1"/>
</dbReference>
<dbReference type="Pfam" id="PF12799">
    <property type="entry name" value="LRR_4"/>
    <property type="match status" value="1"/>
</dbReference>
<dbReference type="Gene3D" id="3.40.50.10140">
    <property type="entry name" value="Toll/interleukin-1 receptor homology (TIR) domain"/>
    <property type="match status" value="1"/>
</dbReference>
<evidence type="ECO:0000313" key="25">
    <source>
        <dbReference type="Proteomes" id="UP000269221"/>
    </source>
</evidence>
<dbReference type="Pfam" id="PF01582">
    <property type="entry name" value="TIR"/>
    <property type="match status" value="1"/>
</dbReference>
<dbReference type="FunFam" id="2.70.130.10:FF:000003">
    <property type="entry name" value="Endoplasmic reticulum lectin 1"/>
    <property type="match status" value="1"/>
</dbReference>
<accession>A0A3M0K422</accession>
<evidence type="ECO:0000256" key="16">
    <source>
        <dbReference type="ARBA" id="ARBA00023180"/>
    </source>
</evidence>
<feature type="region of interest" description="Disordered" evidence="21">
    <location>
        <begin position="580"/>
        <end position="609"/>
    </location>
</feature>
<keyword evidence="8" id="KW-0677">Repeat</keyword>
<keyword evidence="17" id="KW-0395">Inflammatory response</keyword>
<evidence type="ECO:0000256" key="11">
    <source>
        <dbReference type="ARBA" id="ARBA00022989"/>
    </source>
</evidence>
<dbReference type="InterPro" id="IPR009011">
    <property type="entry name" value="Man6P_isomerase_rcpt-bd_dom_sf"/>
</dbReference>
<dbReference type="GO" id="GO:0005788">
    <property type="term" value="C:endoplasmic reticulum lumen"/>
    <property type="evidence" value="ECO:0007669"/>
    <property type="project" value="UniProtKB-SubCell"/>
</dbReference>
<dbReference type="GO" id="GO:0043235">
    <property type="term" value="C:receptor complex"/>
    <property type="evidence" value="ECO:0007669"/>
    <property type="project" value="TreeGrafter"/>
</dbReference>
<keyword evidence="16" id="KW-0325">Glycoprotein</keyword>
<keyword evidence="6" id="KW-0812">Transmembrane</keyword>
<evidence type="ECO:0000256" key="18">
    <source>
        <dbReference type="ARBA" id="ARBA00037585"/>
    </source>
</evidence>
<comment type="caution">
    <text evidence="24">The sequence shown here is derived from an EMBL/GenBank/DDBJ whole genome shotgun (WGS) entry which is preliminary data.</text>
</comment>
<evidence type="ECO:0000256" key="15">
    <source>
        <dbReference type="ARBA" id="ARBA00023170"/>
    </source>
</evidence>
<dbReference type="PROSITE" id="PS51914">
    <property type="entry name" value="MRH"/>
    <property type="match status" value="2"/>
</dbReference>
<keyword evidence="10" id="KW-0391">Immunity</keyword>
<dbReference type="InterPro" id="IPR035897">
    <property type="entry name" value="Toll_tir_struct_dom_sf"/>
</dbReference>
<dbReference type="Proteomes" id="UP000269221">
    <property type="component" value="Unassembled WGS sequence"/>
</dbReference>
<dbReference type="GO" id="GO:0038023">
    <property type="term" value="F:signaling receptor activity"/>
    <property type="evidence" value="ECO:0007669"/>
    <property type="project" value="TreeGrafter"/>
</dbReference>
<evidence type="ECO:0000256" key="6">
    <source>
        <dbReference type="ARBA" id="ARBA00022692"/>
    </source>
</evidence>
<keyword evidence="4" id="KW-0399">Innate immunity</keyword>
<evidence type="ECO:0000256" key="3">
    <source>
        <dbReference type="ARBA" id="ARBA00009634"/>
    </source>
</evidence>
<keyword evidence="15" id="KW-0675">Receptor</keyword>
<evidence type="ECO:0000256" key="8">
    <source>
        <dbReference type="ARBA" id="ARBA00022737"/>
    </source>
</evidence>
<dbReference type="InterPro" id="IPR000157">
    <property type="entry name" value="TIR_dom"/>
</dbReference>
<dbReference type="SMART" id="SM00255">
    <property type="entry name" value="TIR"/>
    <property type="match status" value="1"/>
</dbReference>
<dbReference type="GO" id="GO:0002224">
    <property type="term" value="P:toll-like receptor signaling pathway"/>
    <property type="evidence" value="ECO:0007669"/>
    <property type="project" value="TreeGrafter"/>
</dbReference>
<dbReference type="Pfam" id="PF07915">
    <property type="entry name" value="PRKCSH"/>
    <property type="match status" value="2"/>
</dbReference>